<dbReference type="SMART" id="SM00849">
    <property type="entry name" value="Lactamase_B"/>
    <property type="match status" value="1"/>
</dbReference>
<proteinExistence type="inferred from homology"/>
<sequence length="303" mass="33736">MIPIDIGKARIEKVIEIASMDLAGDWLFPNIQAKDIDAEIDWLDPSCIDKVSRKLKLSFHSFLIRTPSRNILIDTCNGNHKERPSMPAWHRLNTRYLDNLGRLGLRPEDIDLVLCTHLHADHVGWNTRLDNGRWVPTFPRARYLMGRQEFDHYHRLNLDNPTAPINRGSFVDSVLPIVEAGRAIFVDAGDQVMTELGTDVYVESAPGHTPGNLLVHICHGHEHAIMSGDVIHHPIQCARPHLSNAADFNEAAALRSRLNLLESCADNSKILLTGHFAGPTAGHVVSHGSAFQFKFLTADSPVA</sequence>
<accession>A0AB33CXJ8</accession>
<dbReference type="RefSeq" id="WP_094195125.1">
    <property type="nucleotide sequence ID" value="NZ_CP021641.1"/>
</dbReference>
<evidence type="ECO:0000313" key="7">
    <source>
        <dbReference type="Proteomes" id="UP000214561"/>
    </source>
</evidence>
<dbReference type="InterPro" id="IPR036866">
    <property type="entry name" value="RibonucZ/Hydroxyglut_hydro"/>
</dbReference>
<dbReference type="Gene3D" id="3.60.15.10">
    <property type="entry name" value="Ribonuclease Z/Hydroxyacylglutathione hydrolase-like"/>
    <property type="match status" value="1"/>
</dbReference>
<feature type="domain" description="Metallo-beta-lactamase" evidence="5">
    <location>
        <begin position="58"/>
        <end position="275"/>
    </location>
</feature>
<dbReference type="Pfam" id="PF00753">
    <property type="entry name" value="Lactamase_B"/>
    <property type="match status" value="1"/>
</dbReference>
<evidence type="ECO:0000256" key="3">
    <source>
        <dbReference type="ARBA" id="ARBA00022801"/>
    </source>
</evidence>
<evidence type="ECO:0000256" key="1">
    <source>
        <dbReference type="ARBA" id="ARBA00007749"/>
    </source>
</evidence>
<organism evidence="6 7">
    <name type="scientific">Alcaligenes faecalis</name>
    <dbReference type="NCBI Taxonomy" id="511"/>
    <lineage>
        <taxon>Bacteria</taxon>
        <taxon>Pseudomonadati</taxon>
        <taxon>Pseudomonadota</taxon>
        <taxon>Betaproteobacteria</taxon>
        <taxon>Burkholderiales</taxon>
        <taxon>Alcaligenaceae</taxon>
        <taxon>Alcaligenes</taxon>
    </lineage>
</organism>
<protein>
    <submittedName>
        <fullName evidence="6">MBL fold metallo-hydrolase</fullName>
    </submittedName>
</protein>
<dbReference type="AlphaFoldDB" id="A0AB33CXJ8"/>
<keyword evidence="2" id="KW-0479">Metal-binding</keyword>
<evidence type="ECO:0000256" key="4">
    <source>
        <dbReference type="ARBA" id="ARBA00022833"/>
    </source>
</evidence>
<evidence type="ECO:0000313" key="6">
    <source>
        <dbReference type="EMBL" id="ASR87979.1"/>
    </source>
</evidence>
<evidence type="ECO:0000259" key="5">
    <source>
        <dbReference type="SMART" id="SM00849"/>
    </source>
</evidence>
<dbReference type="CDD" id="cd16277">
    <property type="entry name" value="metallo-hydrolase-like_MBL-fold"/>
    <property type="match status" value="1"/>
</dbReference>
<dbReference type="InterPro" id="IPR051013">
    <property type="entry name" value="MBL_superfamily_lactonases"/>
</dbReference>
<dbReference type="GO" id="GO:0016787">
    <property type="term" value="F:hydrolase activity"/>
    <property type="evidence" value="ECO:0007669"/>
    <property type="project" value="UniProtKB-KW"/>
</dbReference>
<dbReference type="PANTHER" id="PTHR42978">
    <property type="entry name" value="QUORUM-QUENCHING LACTONASE YTNP-RELATED-RELATED"/>
    <property type="match status" value="1"/>
</dbReference>
<dbReference type="InterPro" id="IPR001279">
    <property type="entry name" value="Metallo-B-lactamas"/>
</dbReference>
<comment type="similarity">
    <text evidence="1">Belongs to the metallo-beta-lactamase superfamily.</text>
</comment>
<keyword evidence="3" id="KW-0378">Hydrolase</keyword>
<dbReference type="Proteomes" id="UP000214561">
    <property type="component" value="Chromosome"/>
</dbReference>
<dbReference type="SUPFAM" id="SSF56281">
    <property type="entry name" value="Metallo-hydrolase/oxidoreductase"/>
    <property type="match status" value="1"/>
</dbReference>
<evidence type="ECO:0000256" key="2">
    <source>
        <dbReference type="ARBA" id="ARBA00022723"/>
    </source>
</evidence>
<gene>
    <name evidence="6" type="ORF">AFA_00050</name>
</gene>
<dbReference type="GO" id="GO:0046872">
    <property type="term" value="F:metal ion binding"/>
    <property type="evidence" value="ECO:0007669"/>
    <property type="project" value="UniProtKB-KW"/>
</dbReference>
<dbReference type="EMBL" id="CP021641">
    <property type="protein sequence ID" value="ASR87979.1"/>
    <property type="molecule type" value="Genomic_DNA"/>
</dbReference>
<name>A0AB33CXJ8_ALCFA</name>
<keyword evidence="4" id="KW-0862">Zinc</keyword>
<dbReference type="KEGG" id="afq:AFA_00050"/>
<dbReference type="PANTHER" id="PTHR42978:SF6">
    <property type="entry name" value="QUORUM-QUENCHING LACTONASE YTNP-RELATED"/>
    <property type="match status" value="1"/>
</dbReference>
<reference evidence="6 7" key="1">
    <citation type="submission" date="2017-05" db="EMBL/GenBank/DDBJ databases">
        <authorList>
            <person name="Qiu J.G."/>
            <person name="He J."/>
        </authorList>
    </citation>
    <scope>NUCLEOTIDE SEQUENCE [LARGE SCALE GENOMIC DNA]</scope>
    <source>
        <strain evidence="6 7">JQ135</strain>
    </source>
</reference>